<evidence type="ECO:0000313" key="2">
    <source>
        <dbReference type="WBParaSite" id="JU765_v2.g8729.t1"/>
    </source>
</evidence>
<sequence length="153" mass="17866">MKLLVFVGLCTIFVIISGFEYGKDGVPKTCWYIDYFGHSIYENFGGTEYSHWVKHCPYENRLHINCKSGKINPNATAEMWDHDSFNPDDFVMGFNWTHIEEDGKSAYIDIHIPTAYFDDFGKSVDLYWKFIKPCTNVEFYRRGNVMLSTIDLD</sequence>
<evidence type="ECO:0000313" key="1">
    <source>
        <dbReference type="Proteomes" id="UP000887576"/>
    </source>
</evidence>
<protein>
    <submittedName>
        <fullName evidence="2">Uncharacterized protein</fullName>
    </submittedName>
</protein>
<dbReference type="WBParaSite" id="JU765_v2.g8729.t1">
    <property type="protein sequence ID" value="JU765_v2.g8729.t1"/>
    <property type="gene ID" value="JU765_v2.g8729"/>
</dbReference>
<proteinExistence type="predicted"/>
<name>A0AC34RPJ7_9BILA</name>
<accession>A0AC34RPJ7</accession>
<organism evidence="1 2">
    <name type="scientific">Panagrolaimus sp. JU765</name>
    <dbReference type="NCBI Taxonomy" id="591449"/>
    <lineage>
        <taxon>Eukaryota</taxon>
        <taxon>Metazoa</taxon>
        <taxon>Ecdysozoa</taxon>
        <taxon>Nematoda</taxon>
        <taxon>Chromadorea</taxon>
        <taxon>Rhabditida</taxon>
        <taxon>Tylenchina</taxon>
        <taxon>Panagrolaimomorpha</taxon>
        <taxon>Panagrolaimoidea</taxon>
        <taxon>Panagrolaimidae</taxon>
        <taxon>Panagrolaimus</taxon>
    </lineage>
</organism>
<reference evidence="2" key="1">
    <citation type="submission" date="2022-11" db="UniProtKB">
        <authorList>
            <consortium name="WormBaseParasite"/>
        </authorList>
    </citation>
    <scope>IDENTIFICATION</scope>
</reference>
<dbReference type="Proteomes" id="UP000887576">
    <property type="component" value="Unplaced"/>
</dbReference>